<name>A0A0V1C6G4_TRIBR</name>
<protein>
    <submittedName>
        <fullName evidence="1">Uncharacterized protein</fullName>
    </submittedName>
</protein>
<keyword evidence="2" id="KW-1185">Reference proteome</keyword>
<gene>
    <name evidence="1" type="ORF">T03_695</name>
</gene>
<accession>A0A0V1C6G4</accession>
<evidence type="ECO:0000313" key="1">
    <source>
        <dbReference type="EMBL" id="KRY44785.1"/>
    </source>
</evidence>
<dbReference type="EMBL" id="JYDI01000480">
    <property type="protein sequence ID" value="KRY44785.1"/>
    <property type="molecule type" value="Genomic_DNA"/>
</dbReference>
<dbReference type="AlphaFoldDB" id="A0A0V1C6G4"/>
<comment type="caution">
    <text evidence="1">The sequence shown here is derived from an EMBL/GenBank/DDBJ whole genome shotgun (WGS) entry which is preliminary data.</text>
</comment>
<sequence length="84" mass="9909">MSLVYEGRVYKLKDTGKRRKCWGFQNESKHILAIVTGSNIRLLAAMRTWGMDGTFKVVPQWYQQLFTIHALYRATQFEEEKTVH</sequence>
<organism evidence="1 2">
    <name type="scientific">Trichinella britovi</name>
    <name type="common">Parasitic roundworm</name>
    <dbReference type="NCBI Taxonomy" id="45882"/>
    <lineage>
        <taxon>Eukaryota</taxon>
        <taxon>Metazoa</taxon>
        <taxon>Ecdysozoa</taxon>
        <taxon>Nematoda</taxon>
        <taxon>Enoplea</taxon>
        <taxon>Dorylaimia</taxon>
        <taxon>Trichinellida</taxon>
        <taxon>Trichinellidae</taxon>
        <taxon>Trichinella</taxon>
    </lineage>
</organism>
<dbReference type="Proteomes" id="UP000054653">
    <property type="component" value="Unassembled WGS sequence"/>
</dbReference>
<evidence type="ECO:0000313" key="2">
    <source>
        <dbReference type="Proteomes" id="UP000054653"/>
    </source>
</evidence>
<proteinExistence type="predicted"/>
<reference evidence="1 2" key="1">
    <citation type="submission" date="2015-01" db="EMBL/GenBank/DDBJ databases">
        <title>Evolution of Trichinella species and genotypes.</title>
        <authorList>
            <person name="Korhonen P.K."/>
            <person name="Edoardo P."/>
            <person name="Giuseppe L.R."/>
            <person name="Gasser R.B."/>
        </authorList>
    </citation>
    <scope>NUCLEOTIDE SEQUENCE [LARGE SCALE GENOMIC DNA]</scope>
    <source>
        <strain evidence="1">ISS120</strain>
    </source>
</reference>